<protein>
    <submittedName>
        <fullName evidence="1">Uncharacterized protein</fullName>
    </submittedName>
</protein>
<organism evidence="1 2">
    <name type="scientific">Eumeta variegata</name>
    <name type="common">Bagworm moth</name>
    <name type="synonym">Eumeta japonica</name>
    <dbReference type="NCBI Taxonomy" id="151549"/>
    <lineage>
        <taxon>Eukaryota</taxon>
        <taxon>Metazoa</taxon>
        <taxon>Ecdysozoa</taxon>
        <taxon>Arthropoda</taxon>
        <taxon>Hexapoda</taxon>
        <taxon>Insecta</taxon>
        <taxon>Pterygota</taxon>
        <taxon>Neoptera</taxon>
        <taxon>Endopterygota</taxon>
        <taxon>Lepidoptera</taxon>
        <taxon>Glossata</taxon>
        <taxon>Ditrysia</taxon>
        <taxon>Tineoidea</taxon>
        <taxon>Psychidae</taxon>
        <taxon>Oiketicinae</taxon>
        <taxon>Eumeta</taxon>
    </lineage>
</organism>
<proteinExistence type="predicted"/>
<gene>
    <name evidence="1" type="ORF">EVAR_11117_1</name>
</gene>
<dbReference type="Proteomes" id="UP000299102">
    <property type="component" value="Unassembled WGS sequence"/>
</dbReference>
<reference evidence="1 2" key="1">
    <citation type="journal article" date="2019" name="Commun. Biol.">
        <title>The bagworm genome reveals a unique fibroin gene that provides high tensile strength.</title>
        <authorList>
            <person name="Kono N."/>
            <person name="Nakamura H."/>
            <person name="Ohtoshi R."/>
            <person name="Tomita M."/>
            <person name="Numata K."/>
            <person name="Arakawa K."/>
        </authorList>
    </citation>
    <scope>NUCLEOTIDE SEQUENCE [LARGE SCALE GENOMIC DNA]</scope>
</reference>
<comment type="caution">
    <text evidence="1">The sequence shown here is derived from an EMBL/GenBank/DDBJ whole genome shotgun (WGS) entry which is preliminary data.</text>
</comment>
<evidence type="ECO:0000313" key="1">
    <source>
        <dbReference type="EMBL" id="GBP21086.1"/>
    </source>
</evidence>
<evidence type="ECO:0000313" key="2">
    <source>
        <dbReference type="Proteomes" id="UP000299102"/>
    </source>
</evidence>
<dbReference type="EMBL" id="BGZK01000125">
    <property type="protein sequence ID" value="GBP21086.1"/>
    <property type="molecule type" value="Genomic_DNA"/>
</dbReference>
<accession>A0A4C1U5G2</accession>
<dbReference type="AlphaFoldDB" id="A0A4C1U5G2"/>
<keyword evidence="2" id="KW-1185">Reference proteome</keyword>
<dbReference type="OrthoDB" id="338854at2759"/>
<sequence>MCGASKTERVCRNSSTLDLDEESFSPSAFDEHRRGLVFNQCFVCAVGTTTTHLTVVRVNGDPAPVKDHQVPVFLYSQESFVPDQWDLTTNQVSLAQLSLGPRLPQSGRRRRPRPTSCRCICAVYELSL</sequence>
<dbReference type="STRING" id="151549.A0A4C1U5G2"/>
<name>A0A4C1U5G2_EUMVA</name>